<reference evidence="2 3" key="1">
    <citation type="submission" date="2018-06" db="EMBL/GenBank/DDBJ databases">
        <authorList>
            <consortium name="Pathogen Informatics"/>
            <person name="Doyle S."/>
        </authorList>
    </citation>
    <scope>NUCLEOTIDE SEQUENCE [LARGE SCALE GENOMIC DNA]</scope>
    <source>
        <strain evidence="2 3">NCTC11647</strain>
    </source>
</reference>
<dbReference type="Pfam" id="PF02613">
    <property type="entry name" value="Nitrate_red_del"/>
    <property type="match status" value="1"/>
</dbReference>
<dbReference type="InterPro" id="IPR020945">
    <property type="entry name" value="DMSO/NO3_reduct_chaperone"/>
</dbReference>
<dbReference type="Gene3D" id="1.10.3480.10">
    <property type="entry name" value="TorD-like"/>
    <property type="match status" value="1"/>
</dbReference>
<dbReference type="RefSeq" id="WP_005305476.1">
    <property type="nucleotide sequence ID" value="NZ_PYOG01000006.1"/>
</dbReference>
<dbReference type="PANTHER" id="PTHR34227:SF13">
    <property type="entry name" value="TAT PROOFREADING CHAPERONE DMSD-RELATED"/>
    <property type="match status" value="1"/>
</dbReference>
<dbReference type="Proteomes" id="UP000251647">
    <property type="component" value="Unassembled WGS sequence"/>
</dbReference>
<dbReference type="PANTHER" id="PTHR34227">
    <property type="entry name" value="CHAPERONE PROTEIN YCDY"/>
    <property type="match status" value="1"/>
</dbReference>
<dbReference type="InterPro" id="IPR050289">
    <property type="entry name" value="TorD/DmsD_chaperones"/>
</dbReference>
<dbReference type="SUPFAM" id="SSF89155">
    <property type="entry name" value="TorD-like"/>
    <property type="match status" value="1"/>
</dbReference>
<evidence type="ECO:0000313" key="2">
    <source>
        <dbReference type="EMBL" id="SPY43918.1"/>
    </source>
</evidence>
<dbReference type="AlphaFoldDB" id="A0A2T3QLQ4"/>
<gene>
    <name evidence="2" type="primary">dmsD_2</name>
    <name evidence="2" type="ORF">NCTC11647_02851</name>
</gene>
<dbReference type="EMBL" id="UATL01000005">
    <property type="protein sequence ID" value="SPY43918.1"/>
    <property type="molecule type" value="Genomic_DNA"/>
</dbReference>
<keyword evidence="1" id="KW-0143">Chaperone</keyword>
<dbReference type="InterPro" id="IPR036411">
    <property type="entry name" value="TorD-like_sf"/>
</dbReference>
<sequence length="217" mass="25977">MNKNQIKQNKLDYSDIEITLKLLYQALYFEPTSLLLSEIEDSGILLYLQNKLNIRLSLQNKLINLNNDIDNIQLDHLSLFVGLGMPLAPPWGSIYLNEENLLLRESTYQWLDFLEQQHFQFNLTEQQPYDHIGLMISVISTLWYKLKDDNLNIDFYYHSIRTILSQYLLPWSERFCHLVIEKSQTYFYKYIGNLLYQTLNELKVIFNIDDIEKKLFY</sequence>
<name>A0A2T3QLQ4_PHODM</name>
<accession>A0A2T3QLQ4</accession>
<proteinExistence type="predicted"/>
<protein>
    <submittedName>
        <fullName evidence="2">Twin-arginine leader-binding protein DmsD</fullName>
    </submittedName>
</protein>
<organism evidence="2 3">
    <name type="scientific">Photobacterium damselae</name>
    <dbReference type="NCBI Taxonomy" id="38293"/>
    <lineage>
        <taxon>Bacteria</taxon>
        <taxon>Pseudomonadati</taxon>
        <taxon>Pseudomonadota</taxon>
        <taxon>Gammaproteobacteria</taxon>
        <taxon>Vibrionales</taxon>
        <taxon>Vibrionaceae</taxon>
        <taxon>Photobacterium</taxon>
    </lineage>
</organism>
<evidence type="ECO:0000256" key="1">
    <source>
        <dbReference type="ARBA" id="ARBA00023186"/>
    </source>
</evidence>
<dbReference type="OrthoDB" id="3174863at2"/>
<evidence type="ECO:0000313" key="3">
    <source>
        <dbReference type="Proteomes" id="UP000251647"/>
    </source>
</evidence>